<name>A0A318HP53_9MYCO</name>
<accession>A0A318HP53</accession>
<dbReference type="Pfam" id="PF02780">
    <property type="entry name" value="Transketolase_C"/>
    <property type="match status" value="1"/>
</dbReference>
<dbReference type="PANTHER" id="PTHR42980">
    <property type="entry name" value="2-OXOISOVALERATE DEHYDROGENASE SUBUNIT BETA-RELATED"/>
    <property type="match status" value="1"/>
</dbReference>
<dbReference type="InterPro" id="IPR009014">
    <property type="entry name" value="Transketo_C/PFOR_II"/>
</dbReference>
<dbReference type="GO" id="GO:0007584">
    <property type="term" value="P:response to nutrient"/>
    <property type="evidence" value="ECO:0007669"/>
    <property type="project" value="TreeGrafter"/>
</dbReference>
<organism evidence="10 11">
    <name type="scientific">Mycolicibacterium moriokaense</name>
    <dbReference type="NCBI Taxonomy" id="39691"/>
    <lineage>
        <taxon>Bacteria</taxon>
        <taxon>Bacillati</taxon>
        <taxon>Actinomycetota</taxon>
        <taxon>Actinomycetes</taxon>
        <taxon>Mycobacteriales</taxon>
        <taxon>Mycobacteriaceae</taxon>
        <taxon>Mycolicibacterium</taxon>
    </lineage>
</organism>
<dbReference type="RefSeq" id="WP_110318058.1">
    <property type="nucleotide sequence ID" value="NZ_QJJU01000015.1"/>
</dbReference>
<evidence type="ECO:0000313" key="10">
    <source>
        <dbReference type="EMBL" id="PXX05999.1"/>
    </source>
</evidence>
<proteinExistence type="predicted"/>
<comment type="catalytic activity">
    <reaction evidence="4">
        <text>N(6)-[(R)-lipoyl]-L-lysyl-[protein] + 3-methyl-2-oxobutanoate + H(+) = N(6)-[(R)-S(8)-2-methylpropanoyldihydrolipoyl]-L-lysyl-[protein] + CO2</text>
        <dbReference type="Rhea" id="RHEA:13457"/>
        <dbReference type="Rhea" id="RHEA-COMP:10474"/>
        <dbReference type="Rhea" id="RHEA-COMP:10497"/>
        <dbReference type="ChEBI" id="CHEBI:11851"/>
        <dbReference type="ChEBI" id="CHEBI:15378"/>
        <dbReference type="ChEBI" id="CHEBI:16526"/>
        <dbReference type="ChEBI" id="CHEBI:83099"/>
        <dbReference type="ChEBI" id="CHEBI:83142"/>
        <dbReference type="EC" id="1.2.4.4"/>
    </reaction>
</comment>
<comment type="function">
    <text evidence="5">Component of the branched-chain alpha-ketoacid dehydrogenase (BCKADH) complex, that catalyzes the overall conversion of branched-chain alpha-ketoacids to acyl-CoA and CO(2).</text>
</comment>
<dbReference type="GO" id="GO:0009083">
    <property type="term" value="P:branched-chain amino acid catabolic process"/>
    <property type="evidence" value="ECO:0007669"/>
    <property type="project" value="TreeGrafter"/>
</dbReference>
<evidence type="ECO:0000256" key="4">
    <source>
        <dbReference type="ARBA" id="ARBA00052792"/>
    </source>
</evidence>
<dbReference type="FunFam" id="3.40.50.920:FF:000001">
    <property type="entry name" value="Pyruvate dehydrogenase E1 beta subunit"/>
    <property type="match status" value="1"/>
</dbReference>
<dbReference type="InterPro" id="IPR005475">
    <property type="entry name" value="Transketolase-like_Pyr-bd"/>
</dbReference>
<dbReference type="Proteomes" id="UP000247781">
    <property type="component" value="Unassembled WGS sequence"/>
</dbReference>
<evidence type="ECO:0000259" key="9">
    <source>
        <dbReference type="SMART" id="SM00861"/>
    </source>
</evidence>
<dbReference type="SMART" id="SM00861">
    <property type="entry name" value="Transket_pyr"/>
    <property type="match status" value="1"/>
</dbReference>
<keyword evidence="11" id="KW-1185">Reference proteome</keyword>
<evidence type="ECO:0000256" key="7">
    <source>
        <dbReference type="ARBA" id="ARBA00069117"/>
    </source>
</evidence>
<keyword evidence="3" id="KW-0560">Oxidoreductase</keyword>
<evidence type="ECO:0000256" key="8">
    <source>
        <dbReference type="ARBA" id="ARBA00080625"/>
    </source>
</evidence>
<dbReference type="GO" id="GO:0003863">
    <property type="term" value="F:branched-chain 2-oxo acid dehydrogenase activity"/>
    <property type="evidence" value="ECO:0007669"/>
    <property type="project" value="UniProtKB-EC"/>
</dbReference>
<dbReference type="GO" id="GO:0000287">
    <property type="term" value="F:magnesium ion binding"/>
    <property type="evidence" value="ECO:0007669"/>
    <property type="project" value="UniProtKB-ARBA"/>
</dbReference>
<dbReference type="SUPFAM" id="SSF52922">
    <property type="entry name" value="TK C-terminal domain-like"/>
    <property type="match status" value="1"/>
</dbReference>
<evidence type="ECO:0000313" key="11">
    <source>
        <dbReference type="Proteomes" id="UP000247781"/>
    </source>
</evidence>
<dbReference type="InterPro" id="IPR033248">
    <property type="entry name" value="Transketolase_C"/>
</dbReference>
<evidence type="ECO:0000256" key="5">
    <source>
        <dbReference type="ARBA" id="ARBA00059108"/>
    </source>
</evidence>
<dbReference type="FunFam" id="3.40.50.970:FF:000001">
    <property type="entry name" value="Pyruvate dehydrogenase E1 beta subunit"/>
    <property type="match status" value="1"/>
</dbReference>
<comment type="subunit">
    <text evidence="6">Heteromer of E1 alpha (BkdA) and beta (BkdB) subunits. Part of the BCKADH complex, consisting of multiple copies of BkdA/BkdB (E1), BkdC (E2) and Lpd (E3).</text>
</comment>
<keyword evidence="10" id="KW-0670">Pyruvate</keyword>
<dbReference type="EMBL" id="QJJU01000015">
    <property type="protein sequence ID" value="PXX05999.1"/>
    <property type="molecule type" value="Genomic_DNA"/>
</dbReference>
<protein>
    <recommendedName>
        <fullName evidence="7">3-methyl-2-oxobutanoate dehydrogenase subunit beta</fullName>
        <ecNumber evidence="2">1.2.4.4</ecNumber>
    </recommendedName>
    <alternativeName>
        <fullName evidence="8">Branched-chain alpha-ketoacid dehydrogenase E1 component subunit beta</fullName>
    </alternativeName>
</protein>
<dbReference type="Pfam" id="PF02779">
    <property type="entry name" value="Transket_pyr"/>
    <property type="match status" value="1"/>
</dbReference>
<dbReference type="InterPro" id="IPR029061">
    <property type="entry name" value="THDP-binding"/>
</dbReference>
<comment type="cofactor">
    <cofactor evidence="1">
        <name>thiamine diphosphate</name>
        <dbReference type="ChEBI" id="CHEBI:58937"/>
    </cofactor>
</comment>
<dbReference type="CDD" id="cd07036">
    <property type="entry name" value="TPP_PYR_E1-PDHc-beta_like"/>
    <property type="match status" value="1"/>
</dbReference>
<evidence type="ECO:0000256" key="6">
    <source>
        <dbReference type="ARBA" id="ARBA00063870"/>
    </source>
</evidence>
<dbReference type="PANTHER" id="PTHR42980:SF1">
    <property type="entry name" value="2-OXOISOVALERATE DEHYDROGENASE SUBUNIT BETA, MITOCHONDRIAL"/>
    <property type="match status" value="1"/>
</dbReference>
<comment type="caution">
    <text evidence="10">The sequence shown here is derived from an EMBL/GenBank/DDBJ whole genome shotgun (WGS) entry which is preliminary data.</text>
</comment>
<dbReference type="AlphaFoldDB" id="A0A318HP53"/>
<dbReference type="Gene3D" id="3.40.50.970">
    <property type="match status" value="1"/>
</dbReference>
<reference evidence="11" key="1">
    <citation type="submission" date="2018-05" db="EMBL/GenBank/DDBJ databases">
        <authorList>
            <person name="Deangelis K."/>
            <person name="Huntemann M."/>
            <person name="Clum A."/>
            <person name="Pillay M."/>
            <person name="Palaniappan K."/>
            <person name="Varghese N."/>
            <person name="Mikhailova N."/>
            <person name="Stamatis D."/>
            <person name="Reddy T."/>
            <person name="Daum C."/>
            <person name="Shapiro N."/>
            <person name="Ivanova N."/>
            <person name="Kyrpides N."/>
            <person name="Woyke T."/>
        </authorList>
    </citation>
    <scope>NUCLEOTIDE SEQUENCE [LARGE SCALE GENOMIC DNA]</scope>
    <source>
        <strain evidence="11">GAS496</strain>
    </source>
</reference>
<gene>
    <name evidence="10" type="ORF">C8E89_11545</name>
</gene>
<dbReference type="SUPFAM" id="SSF52518">
    <property type="entry name" value="Thiamin diphosphate-binding fold (THDP-binding)"/>
    <property type="match status" value="1"/>
</dbReference>
<evidence type="ECO:0000256" key="1">
    <source>
        <dbReference type="ARBA" id="ARBA00001964"/>
    </source>
</evidence>
<feature type="domain" description="Transketolase-like pyrimidine-binding" evidence="9">
    <location>
        <begin position="41"/>
        <end position="216"/>
    </location>
</feature>
<dbReference type="OrthoDB" id="4009369at2"/>
<dbReference type="Gene3D" id="3.40.50.920">
    <property type="match status" value="1"/>
</dbReference>
<sequence>MTQIIERMPMNGDDAPEPHVPLLTSLPRAAHSTEVPTSSNFTMAQAINCALHDAMAADERVLVFGEDVAKLGGVFRVTEGLAETFGDQRCFDTPLAESGIIGIAIGMAIRGFVPVPEIQFDGFAAPAFDQLVSHLAKYRMRTRGDVDMPITIRIPSFGGIGAVEHHSESTESYWLHTAGLKVVVPSTPSDAYWLLRQAIVSRDPVIYMEPKRRYWVREAVDTNAPALPIGRAAVRRIGADVTVVTYGSLVATALSAADLAEQHGWSLEVIDLRSLNPLDFDTVADSVRKTGRAVMMHEGPRTLGFGAELAARIQEELFYDLEAPVLRATGFDTPYPPARLEKLWLPGPDRLLDCVERAMAQP</sequence>
<reference evidence="10 11" key="2">
    <citation type="submission" date="2018-06" db="EMBL/GenBank/DDBJ databases">
        <title>Sequencing of bacterial isolates from soil warming experiment in Harvard Forest, Massachusetts, USA.</title>
        <authorList>
            <person name="Deangelis K.PhD."/>
        </authorList>
    </citation>
    <scope>NUCLEOTIDE SEQUENCE [LARGE SCALE GENOMIC DNA]</scope>
    <source>
        <strain evidence="10 11">GAS496</strain>
    </source>
</reference>
<evidence type="ECO:0000256" key="2">
    <source>
        <dbReference type="ARBA" id="ARBA00012277"/>
    </source>
</evidence>
<dbReference type="EC" id="1.2.4.4" evidence="2"/>
<evidence type="ECO:0000256" key="3">
    <source>
        <dbReference type="ARBA" id="ARBA00023002"/>
    </source>
</evidence>